<feature type="compositionally biased region" description="Low complexity" evidence="6">
    <location>
        <begin position="27"/>
        <end position="44"/>
    </location>
</feature>
<comment type="subcellular location">
    <subcellularLocation>
        <location evidence="1">Mitochondrion</location>
    </subcellularLocation>
</comment>
<evidence type="ECO:0000256" key="1">
    <source>
        <dbReference type="ARBA" id="ARBA00004173"/>
    </source>
</evidence>
<protein>
    <submittedName>
        <fullName evidence="8">Alcohol dehydrogenase GroES-like domain</fullName>
    </submittedName>
</protein>
<evidence type="ECO:0000313" key="8">
    <source>
        <dbReference type="EMBL" id="BES92922.1"/>
    </source>
</evidence>
<dbReference type="SUPFAM" id="SSF51735">
    <property type="entry name" value="NAD(P)-binding Rossmann-fold domains"/>
    <property type="match status" value="1"/>
</dbReference>
<dbReference type="PROSITE" id="PS01162">
    <property type="entry name" value="QOR_ZETA_CRYSTAL"/>
    <property type="match status" value="1"/>
</dbReference>
<accession>A0ABN7AL01</accession>
<organism evidence="8 9">
    <name type="scientific">Nesidiocoris tenuis</name>
    <dbReference type="NCBI Taxonomy" id="355587"/>
    <lineage>
        <taxon>Eukaryota</taxon>
        <taxon>Metazoa</taxon>
        <taxon>Ecdysozoa</taxon>
        <taxon>Arthropoda</taxon>
        <taxon>Hexapoda</taxon>
        <taxon>Insecta</taxon>
        <taxon>Pterygota</taxon>
        <taxon>Neoptera</taxon>
        <taxon>Paraneoptera</taxon>
        <taxon>Hemiptera</taxon>
        <taxon>Heteroptera</taxon>
        <taxon>Panheteroptera</taxon>
        <taxon>Cimicomorpha</taxon>
        <taxon>Miridae</taxon>
        <taxon>Dicyphina</taxon>
        <taxon>Nesidiocoris</taxon>
    </lineage>
</organism>
<feature type="domain" description="Enoyl reductase (ER)" evidence="7">
    <location>
        <begin position="67"/>
        <end position="411"/>
    </location>
</feature>
<comment type="similarity">
    <text evidence="2">Belongs to the zinc-containing alcohol dehydrogenase family. Quinone oxidoreductase subfamily.</text>
</comment>
<dbReference type="SUPFAM" id="SSF50129">
    <property type="entry name" value="GroES-like"/>
    <property type="match status" value="1"/>
</dbReference>
<dbReference type="CDD" id="cd08248">
    <property type="entry name" value="RTN4I1"/>
    <property type="match status" value="1"/>
</dbReference>
<evidence type="ECO:0000256" key="6">
    <source>
        <dbReference type="SAM" id="MobiDB-lite"/>
    </source>
</evidence>
<keyword evidence="9" id="KW-1185">Reference proteome</keyword>
<dbReference type="PANTHER" id="PTHR11695:SF294">
    <property type="entry name" value="RETICULON-4-INTERACTING PROTEIN 1, MITOCHONDRIAL"/>
    <property type="match status" value="1"/>
</dbReference>
<keyword evidence="5" id="KW-0496">Mitochondrion</keyword>
<dbReference type="PANTHER" id="PTHR11695">
    <property type="entry name" value="ALCOHOL DEHYDROGENASE RELATED"/>
    <property type="match status" value="1"/>
</dbReference>
<dbReference type="InterPro" id="IPR036291">
    <property type="entry name" value="NAD(P)-bd_dom_sf"/>
</dbReference>
<proteinExistence type="inferred from homology"/>
<dbReference type="Proteomes" id="UP001307889">
    <property type="component" value="Chromosome 4"/>
</dbReference>
<dbReference type="InterPro" id="IPR020843">
    <property type="entry name" value="ER"/>
</dbReference>
<dbReference type="Gene3D" id="3.40.50.720">
    <property type="entry name" value="NAD(P)-binding Rossmann-like Domain"/>
    <property type="match status" value="1"/>
</dbReference>
<dbReference type="Pfam" id="PF08240">
    <property type="entry name" value="ADH_N"/>
    <property type="match status" value="1"/>
</dbReference>
<evidence type="ECO:0000256" key="3">
    <source>
        <dbReference type="ARBA" id="ARBA00022946"/>
    </source>
</evidence>
<evidence type="ECO:0000256" key="2">
    <source>
        <dbReference type="ARBA" id="ARBA00010371"/>
    </source>
</evidence>
<dbReference type="InterPro" id="IPR037397">
    <property type="entry name" value="RTN4IP1"/>
</dbReference>
<dbReference type="InterPro" id="IPR050700">
    <property type="entry name" value="YIM1/Zinc_Alcohol_DH_Fams"/>
</dbReference>
<dbReference type="Pfam" id="PF13602">
    <property type="entry name" value="ADH_zinc_N_2"/>
    <property type="match status" value="1"/>
</dbReference>
<dbReference type="InterPro" id="IPR011032">
    <property type="entry name" value="GroES-like_sf"/>
</dbReference>
<dbReference type="InterPro" id="IPR002364">
    <property type="entry name" value="Quin_OxRdtase/zeta-crystal_CS"/>
</dbReference>
<dbReference type="EMBL" id="AP028912">
    <property type="protein sequence ID" value="BES92922.1"/>
    <property type="molecule type" value="Genomic_DNA"/>
</dbReference>
<dbReference type="InterPro" id="IPR013154">
    <property type="entry name" value="ADH-like_N"/>
</dbReference>
<gene>
    <name evidence="8" type="ORF">NTJ_05731</name>
</gene>
<keyword evidence="3" id="KW-0809">Transit peptide</keyword>
<keyword evidence="4" id="KW-0560">Oxidoreductase</keyword>
<name>A0ABN7AL01_9HEMI</name>
<evidence type="ECO:0000313" key="9">
    <source>
        <dbReference type="Proteomes" id="UP001307889"/>
    </source>
</evidence>
<evidence type="ECO:0000256" key="4">
    <source>
        <dbReference type="ARBA" id="ARBA00023002"/>
    </source>
</evidence>
<sequence>MSLVPNFGPRAWTYLKPLCTRALFDSNTRTHSSSSSHESFRPTSAAEHRPVLGPDDVMSAWRLNAYGSLDNLFLASDVPKPAITKPREIIVKVAASSLNPIDAAMLGGYGQVLLDAVRSLENCATNDRINLPLTLGRDFSGEVVARGSNVKHVQVGDKVYGVIVPHHQGCQAEYAVVDSDLVAKKPVHLTDEEASSIFYTGMTAWSALKVTGDIFLRGPSGMRALVIGGSGGVGTIAIQLLKNWGVEVTTTCAPDAVPLLQSLNADIVIDYTKHDALKDLEIVGKFDIILDASGVASPNMYLNYLREWKNAKFITLRSPLLSNVDKLGLVGGMAQNALDLALANIKTGAVAKGATVRWGFFMPASAGISEINDMVLDKKIKPVVERVFAFSDMPAAFERMAQGHLRGKLVISKDPSKVTAPAPTSGALR</sequence>
<dbReference type="SMART" id="SM00829">
    <property type="entry name" value="PKS_ER"/>
    <property type="match status" value="1"/>
</dbReference>
<evidence type="ECO:0000256" key="5">
    <source>
        <dbReference type="ARBA" id="ARBA00023128"/>
    </source>
</evidence>
<feature type="region of interest" description="Disordered" evidence="6">
    <location>
        <begin position="27"/>
        <end position="48"/>
    </location>
</feature>
<reference evidence="8 9" key="1">
    <citation type="submission" date="2023-09" db="EMBL/GenBank/DDBJ databases">
        <title>Nesidiocoris tenuis whole genome shotgun sequence.</title>
        <authorList>
            <person name="Shibata T."/>
            <person name="Shimoda M."/>
            <person name="Kobayashi T."/>
            <person name="Uehara T."/>
        </authorList>
    </citation>
    <scope>NUCLEOTIDE SEQUENCE [LARGE SCALE GENOMIC DNA]</scope>
    <source>
        <strain evidence="8 9">Japan</strain>
    </source>
</reference>
<dbReference type="Gene3D" id="3.90.180.10">
    <property type="entry name" value="Medium-chain alcohol dehydrogenases, catalytic domain"/>
    <property type="match status" value="1"/>
</dbReference>
<evidence type="ECO:0000259" key="7">
    <source>
        <dbReference type="SMART" id="SM00829"/>
    </source>
</evidence>